<reference evidence="3" key="1">
    <citation type="submission" date="2015-08" db="EMBL/GenBank/DDBJ databases">
        <title>Complete DNA Sequence of Pseudomonas syringae pv. actinidiae, the Causal Agent of Kiwifruit Canker Disease.</title>
        <authorList>
            <person name="Rikkerink E.H.A."/>
            <person name="Fineran P.C."/>
        </authorList>
    </citation>
    <scope>NUCLEOTIDE SEQUENCE</scope>
    <source>
        <strain evidence="3">DSM 13666</strain>
    </source>
</reference>
<protein>
    <recommendedName>
        <fullName evidence="2">UPF0178 protein AMD02_12585</fullName>
    </recommendedName>
</protein>
<evidence type="ECO:0000256" key="2">
    <source>
        <dbReference type="HAMAP-Rule" id="MF_00489"/>
    </source>
</evidence>
<dbReference type="PANTHER" id="PTHR35146">
    <property type="entry name" value="UPF0178 PROTEIN YAII"/>
    <property type="match status" value="1"/>
</dbReference>
<dbReference type="EMBL" id="LILD01000001">
    <property type="protein sequence ID" value="KOO39588.1"/>
    <property type="molecule type" value="Genomic_DNA"/>
</dbReference>
<dbReference type="RefSeq" id="WP_010897539.1">
    <property type="nucleotide sequence ID" value="NZ_CP040441.1"/>
</dbReference>
<dbReference type="InterPro" id="IPR003791">
    <property type="entry name" value="UPF0178"/>
</dbReference>
<dbReference type="NCBIfam" id="NF001095">
    <property type="entry name" value="PRK00124.1"/>
    <property type="match status" value="1"/>
</dbReference>
<dbReference type="OMA" id="CPVKDEI"/>
<name>A0A0M0KMG2_ALKHA</name>
<dbReference type="HAMAP" id="MF_00489">
    <property type="entry name" value="UPF0178"/>
    <property type="match status" value="1"/>
</dbReference>
<accession>A0A4Y7X0A7</accession>
<comment type="caution">
    <text evidence="3">The sequence shown here is derived from an EMBL/GenBank/DDBJ whole genome shotgun (WGS) entry which is preliminary data.</text>
</comment>
<dbReference type="Pfam" id="PF02639">
    <property type="entry name" value="DUF188"/>
    <property type="match status" value="1"/>
</dbReference>
<evidence type="ECO:0000313" key="3">
    <source>
        <dbReference type="EMBL" id="KOO39588.1"/>
    </source>
</evidence>
<proteinExistence type="inferred from homology"/>
<dbReference type="PANTHER" id="PTHR35146:SF1">
    <property type="entry name" value="UPF0178 PROTEIN YAII"/>
    <property type="match status" value="1"/>
</dbReference>
<accession>A0A0M0KMG2</accession>
<evidence type="ECO:0000256" key="1">
    <source>
        <dbReference type="ARBA" id="ARBA00008522"/>
    </source>
</evidence>
<dbReference type="GeneID" id="87596994"/>
<organism evidence="3">
    <name type="scientific">Halalkalibacterium halodurans</name>
    <name type="common">Bacillus halodurans</name>
    <dbReference type="NCBI Taxonomy" id="86665"/>
    <lineage>
        <taxon>Bacteria</taxon>
        <taxon>Bacillati</taxon>
        <taxon>Bacillota</taxon>
        <taxon>Bacilli</taxon>
        <taxon>Bacillales</taxon>
        <taxon>Bacillaceae</taxon>
        <taxon>Halalkalibacterium (ex Joshi et al. 2022)</taxon>
    </lineage>
</organism>
<dbReference type="AlphaFoldDB" id="A0A0M0KMG2"/>
<dbReference type="PATRIC" id="fig|136160.3.peg.2941"/>
<sequence length="157" mass="17674">MKNEDSTQIFEVFVDADSCPVKDEIELVAESYKVKVTFVSSYAHNMTVGPTSKVVMVDAEREAVDLYIANHIKKKDVCVTHDYGLASLLLTKGATVISPRGQMFDHTIIDSLLAQRHQSQKDRRAGKKTKGPRAYLKGDRERFIQQFEKILSNRAGI</sequence>
<gene>
    <name evidence="3" type="ORF">AMD02_12585</name>
</gene>
<comment type="similarity">
    <text evidence="1 2">Belongs to the UPF0178 family.</text>
</comment>